<dbReference type="Proteomes" id="UP000235145">
    <property type="component" value="Unassembled WGS sequence"/>
</dbReference>
<organism evidence="2 3">
    <name type="scientific">Lactuca sativa</name>
    <name type="common">Garden lettuce</name>
    <dbReference type="NCBI Taxonomy" id="4236"/>
    <lineage>
        <taxon>Eukaryota</taxon>
        <taxon>Viridiplantae</taxon>
        <taxon>Streptophyta</taxon>
        <taxon>Embryophyta</taxon>
        <taxon>Tracheophyta</taxon>
        <taxon>Spermatophyta</taxon>
        <taxon>Magnoliopsida</taxon>
        <taxon>eudicotyledons</taxon>
        <taxon>Gunneridae</taxon>
        <taxon>Pentapetalae</taxon>
        <taxon>asterids</taxon>
        <taxon>campanulids</taxon>
        <taxon>Asterales</taxon>
        <taxon>Asteraceae</taxon>
        <taxon>Cichorioideae</taxon>
        <taxon>Cichorieae</taxon>
        <taxon>Lactucinae</taxon>
        <taxon>Lactuca</taxon>
    </lineage>
</organism>
<feature type="region of interest" description="Disordered" evidence="1">
    <location>
        <begin position="1"/>
        <end position="59"/>
    </location>
</feature>
<name>A0A9R1XIE6_LACSA</name>
<comment type="caution">
    <text evidence="2">The sequence shown here is derived from an EMBL/GenBank/DDBJ whole genome shotgun (WGS) entry which is preliminary data.</text>
</comment>
<protein>
    <submittedName>
        <fullName evidence="2">Uncharacterized protein</fullName>
    </submittedName>
</protein>
<evidence type="ECO:0000313" key="2">
    <source>
        <dbReference type="EMBL" id="KAJ0215800.1"/>
    </source>
</evidence>
<accession>A0A9R1XIE6</accession>
<proteinExistence type="predicted"/>
<reference evidence="2 3" key="1">
    <citation type="journal article" date="2017" name="Nat. Commun.">
        <title>Genome assembly with in vitro proximity ligation data and whole-genome triplication in lettuce.</title>
        <authorList>
            <person name="Reyes-Chin-Wo S."/>
            <person name="Wang Z."/>
            <person name="Yang X."/>
            <person name="Kozik A."/>
            <person name="Arikit S."/>
            <person name="Song C."/>
            <person name="Xia L."/>
            <person name="Froenicke L."/>
            <person name="Lavelle D.O."/>
            <person name="Truco M.J."/>
            <person name="Xia R."/>
            <person name="Zhu S."/>
            <person name="Xu C."/>
            <person name="Xu H."/>
            <person name="Xu X."/>
            <person name="Cox K."/>
            <person name="Korf I."/>
            <person name="Meyers B.C."/>
            <person name="Michelmore R.W."/>
        </authorList>
    </citation>
    <scope>NUCLEOTIDE SEQUENCE [LARGE SCALE GENOMIC DNA]</scope>
    <source>
        <strain evidence="3">cv. Salinas</strain>
        <tissue evidence="2">Seedlings</tissue>
    </source>
</reference>
<feature type="compositionally biased region" description="Basic and acidic residues" evidence="1">
    <location>
        <begin position="8"/>
        <end position="23"/>
    </location>
</feature>
<sequence>MTTVMDDFDMHDIENNHLDEENHQFGSNDSQILHNEENQSETQVMDDLDMNDIRNDHYDEENAQFCSGDSEILHNDENQSEIQVTILQHNMALANNSLVLMVLSFGF</sequence>
<evidence type="ECO:0000313" key="3">
    <source>
        <dbReference type="Proteomes" id="UP000235145"/>
    </source>
</evidence>
<dbReference type="EMBL" id="NBSK02000003">
    <property type="protein sequence ID" value="KAJ0215800.1"/>
    <property type="molecule type" value="Genomic_DNA"/>
</dbReference>
<gene>
    <name evidence="2" type="ORF">LSAT_V11C300137060</name>
</gene>
<keyword evidence="3" id="KW-1185">Reference proteome</keyword>
<dbReference type="AlphaFoldDB" id="A0A9R1XIE6"/>
<feature type="compositionally biased region" description="Polar residues" evidence="1">
    <location>
        <begin position="24"/>
        <end position="33"/>
    </location>
</feature>
<evidence type="ECO:0000256" key="1">
    <source>
        <dbReference type="SAM" id="MobiDB-lite"/>
    </source>
</evidence>